<dbReference type="EMBL" id="JADFTS010000005">
    <property type="protein sequence ID" value="KAF9605365.1"/>
    <property type="molecule type" value="Genomic_DNA"/>
</dbReference>
<feature type="transmembrane region" description="Helical" evidence="1">
    <location>
        <begin position="50"/>
        <end position="69"/>
    </location>
</feature>
<evidence type="ECO:0000256" key="1">
    <source>
        <dbReference type="SAM" id="Phobius"/>
    </source>
</evidence>
<sequence length="89" mass="10206">MAGIGDSRCSVRAHHRVHHLGWSWFLDHCLIAVLRYSLVSKETMKLGVRMVLKSIVAVAWIVAFSVLYARMWEQKNETVGGLVKQIVEW</sequence>
<keyword evidence="1" id="KW-1133">Transmembrane helix</keyword>
<name>A0A835LS04_9MAGN</name>
<accession>A0A835LS04</accession>
<comment type="caution">
    <text evidence="2">The sequence shown here is derived from an EMBL/GenBank/DDBJ whole genome shotgun (WGS) entry which is preliminary data.</text>
</comment>
<reference evidence="2 3" key="1">
    <citation type="submission" date="2020-10" db="EMBL/GenBank/DDBJ databases">
        <title>The Coptis chinensis genome and diversification of protoberbering-type alkaloids.</title>
        <authorList>
            <person name="Wang B."/>
            <person name="Shu S."/>
            <person name="Song C."/>
            <person name="Liu Y."/>
        </authorList>
    </citation>
    <scope>NUCLEOTIDE SEQUENCE [LARGE SCALE GENOMIC DNA]</scope>
    <source>
        <strain evidence="2">HL-2020</strain>
        <tissue evidence="2">Leaf</tissue>
    </source>
</reference>
<protein>
    <submittedName>
        <fullName evidence="2">Uncharacterized protein</fullName>
    </submittedName>
</protein>
<dbReference type="AlphaFoldDB" id="A0A835LS04"/>
<organism evidence="2 3">
    <name type="scientific">Coptis chinensis</name>
    <dbReference type="NCBI Taxonomy" id="261450"/>
    <lineage>
        <taxon>Eukaryota</taxon>
        <taxon>Viridiplantae</taxon>
        <taxon>Streptophyta</taxon>
        <taxon>Embryophyta</taxon>
        <taxon>Tracheophyta</taxon>
        <taxon>Spermatophyta</taxon>
        <taxon>Magnoliopsida</taxon>
        <taxon>Ranunculales</taxon>
        <taxon>Ranunculaceae</taxon>
        <taxon>Coptidoideae</taxon>
        <taxon>Coptis</taxon>
    </lineage>
</organism>
<gene>
    <name evidence="2" type="ORF">IFM89_016918</name>
</gene>
<evidence type="ECO:0000313" key="3">
    <source>
        <dbReference type="Proteomes" id="UP000631114"/>
    </source>
</evidence>
<keyword evidence="1" id="KW-0812">Transmembrane</keyword>
<keyword evidence="1" id="KW-0472">Membrane</keyword>
<evidence type="ECO:0000313" key="2">
    <source>
        <dbReference type="EMBL" id="KAF9605365.1"/>
    </source>
</evidence>
<feature type="transmembrane region" description="Helical" evidence="1">
    <location>
        <begin position="20"/>
        <end position="38"/>
    </location>
</feature>
<keyword evidence="3" id="KW-1185">Reference proteome</keyword>
<proteinExistence type="predicted"/>
<dbReference type="Proteomes" id="UP000631114">
    <property type="component" value="Unassembled WGS sequence"/>
</dbReference>